<name>A0A397UPA9_9GLOM</name>
<keyword evidence="2" id="KW-1185">Reference proteome</keyword>
<gene>
    <name evidence="1" type="ORF">C2G38_2209493</name>
</gene>
<accession>A0A397UPA9</accession>
<dbReference type="EMBL" id="QKWP01001402">
    <property type="protein sequence ID" value="RIB09213.1"/>
    <property type="molecule type" value="Genomic_DNA"/>
</dbReference>
<proteinExistence type="predicted"/>
<sequence length="458" mass="50242">MSLINTNVKAVTIEDESSSTNSDVELSRKNDAEPAKKLVKLISKPILAMGVSETGSKQDLVSRLVNVSKKRNGSLNSNGSEKGKAVDVDGDVKKQGIKREYNEWCKTGLLLDKALFTGDIEYVQLARQVALEKAYVVRVTNEDGWNVAAKMTSGDWLDPMSQLLSASTFCSSELAAGFFSVNVRPPSMNSLGNEAFSPDLSASIFCDSHRTSFSDARASNRAGCEKWIYTGQFAVSNWKAACKFSSSLLEKGFNSSTSSYGMVRKENFALPKRCNGSCIFVCTQAMAIYHRVKRIDRARVGSFTEVRQWNCSRTVAEPFGRFDIDRFGSSRLLPSRLERSSELFVVMIHRAMIHAKECQALIVIIVPIWVDAPGGHYYESSKRKSRSSSSFGDNSTGMAIICCGSYCPVVRVLKYLEIQIVGGCVLNAVRLYMSAIGTAGLGTSIAISFGKRINVVKL</sequence>
<evidence type="ECO:0000313" key="1">
    <source>
        <dbReference type="EMBL" id="RIB09213.1"/>
    </source>
</evidence>
<protein>
    <recommendedName>
        <fullName evidence="3">SAP domain-containing protein</fullName>
    </recommendedName>
</protein>
<dbReference type="AlphaFoldDB" id="A0A397UPA9"/>
<reference evidence="1 2" key="1">
    <citation type="submission" date="2018-06" db="EMBL/GenBank/DDBJ databases">
        <title>Comparative genomics reveals the genomic features of Rhizophagus irregularis, R. cerebriforme, R. diaphanum and Gigaspora rosea, and their symbiotic lifestyle signature.</title>
        <authorList>
            <person name="Morin E."/>
            <person name="San Clemente H."/>
            <person name="Chen E.C.H."/>
            <person name="De La Providencia I."/>
            <person name="Hainaut M."/>
            <person name="Kuo A."/>
            <person name="Kohler A."/>
            <person name="Murat C."/>
            <person name="Tang N."/>
            <person name="Roy S."/>
            <person name="Loubradou J."/>
            <person name="Henrissat B."/>
            <person name="Grigoriev I.V."/>
            <person name="Corradi N."/>
            <person name="Roux C."/>
            <person name="Martin F.M."/>
        </authorList>
    </citation>
    <scope>NUCLEOTIDE SEQUENCE [LARGE SCALE GENOMIC DNA]</scope>
    <source>
        <strain evidence="1 2">DAOM 194757</strain>
    </source>
</reference>
<organism evidence="1 2">
    <name type="scientific">Gigaspora rosea</name>
    <dbReference type="NCBI Taxonomy" id="44941"/>
    <lineage>
        <taxon>Eukaryota</taxon>
        <taxon>Fungi</taxon>
        <taxon>Fungi incertae sedis</taxon>
        <taxon>Mucoromycota</taxon>
        <taxon>Glomeromycotina</taxon>
        <taxon>Glomeromycetes</taxon>
        <taxon>Diversisporales</taxon>
        <taxon>Gigasporaceae</taxon>
        <taxon>Gigaspora</taxon>
    </lineage>
</organism>
<dbReference type="OrthoDB" id="2445199at2759"/>
<evidence type="ECO:0000313" key="2">
    <source>
        <dbReference type="Proteomes" id="UP000266673"/>
    </source>
</evidence>
<evidence type="ECO:0008006" key="3">
    <source>
        <dbReference type="Google" id="ProtNLM"/>
    </source>
</evidence>
<comment type="caution">
    <text evidence="1">The sequence shown here is derived from an EMBL/GenBank/DDBJ whole genome shotgun (WGS) entry which is preliminary data.</text>
</comment>
<dbReference type="Proteomes" id="UP000266673">
    <property type="component" value="Unassembled WGS sequence"/>
</dbReference>